<evidence type="ECO:0000259" key="3">
    <source>
        <dbReference type="Pfam" id="PF00884"/>
    </source>
</evidence>
<feature type="transmembrane region" description="Helical" evidence="2">
    <location>
        <begin position="221"/>
        <end position="244"/>
    </location>
</feature>
<dbReference type="InterPro" id="IPR000917">
    <property type="entry name" value="Sulfatase_N"/>
</dbReference>
<dbReference type="Gene3D" id="3.40.720.10">
    <property type="entry name" value="Alkaline Phosphatase, subunit A"/>
    <property type="match status" value="1"/>
</dbReference>
<feature type="transmembrane region" description="Helical" evidence="2">
    <location>
        <begin position="174"/>
        <end position="201"/>
    </location>
</feature>
<organism evidence="4 5">
    <name type="scientific">Fusarium napiforme</name>
    <dbReference type="NCBI Taxonomy" id="42672"/>
    <lineage>
        <taxon>Eukaryota</taxon>
        <taxon>Fungi</taxon>
        <taxon>Dikarya</taxon>
        <taxon>Ascomycota</taxon>
        <taxon>Pezizomycotina</taxon>
        <taxon>Sordariomycetes</taxon>
        <taxon>Hypocreomycetidae</taxon>
        <taxon>Hypocreales</taxon>
        <taxon>Nectriaceae</taxon>
        <taxon>Fusarium</taxon>
        <taxon>Fusarium fujikuroi species complex</taxon>
    </lineage>
</organism>
<dbReference type="InterPro" id="IPR052701">
    <property type="entry name" value="GAG_Ulvan_Degrading_Sulfatases"/>
</dbReference>
<sequence>MDPYPTDSRAQHDTFYAAANQVPTLNIGAQALETGRPWPRGNGWTLRRGGCVRADCVVAPTSLPSTRSSQQEPPPSLLLLLFPFRIKTLFTMAWFQKIGSLIYSKLANRRFAFALTTLAVCAAKGVHLHNHRSSVAPKRMLLFFFSFFTQDILLLLLIRLLLSHWVPSHPGKLRTLITALAFLLITYNVALCVVSVSFYIVAGSEIHWRNIGFIADPSARAIIFSGFTAFLGVLCLCACFSGVLQTACYGLFGWGGDIVNWPINFLARKLCCCCFGRRNAYDQLSQRDNAKWIDSESGSSNGEYSEDEYKDRSRSSSKTPRHSVRALKGDSPARGSRCTRFLRILPYPVVSILLTALFTLTFLRPKDPSLIFLSWTSGLLPFVDFASTSPFLDDLPSVFGKGMQRNWDERTALAQPPSLSWLPKNALPRGFEDWYEEKTHYNAESDPLKISNLDEPLRESLRGKLKDINIRHVVMFFLESTRNDVFPIKKDGLIWNRFADTFPDKKLPQEVQDKLASLTPTANFITGDYNDGFEHAESPKRGGIHFTNAHTAGTYTLKSMTGTVCGIAPLVGDFNLEHSHHIYQPCLPHIFDAMNEAEALSENTKRDGHSGTKLKWNDNMNKENKWNSYYFQAATLDYDNQYHLMSAMGFPMKNTIGREYLRSDSAKHGPVTLPNINEFAFEEDPLEDYITDIFEDAAKAKSRVFLTHLTSTSHHRFHMPKTEKYTPLAKGLDMMSRYVNTIGYDDRWIRKVLDVLDKQGIANETLVIFQGDHGTSLPENDYASPYYNPNIGVDHVPLILSHPQLPPFDVDDAVHTTQVLPTILDILLETNSLSPSSHAAASSLITNYEGQSLLRPLLTQTSDNSTGQWQFTVTNPGRAMLTVRDARFPNRHLVVPVIENVDWRLSDLETDPHEHESVQALDFREFVKSVEGKFGRDVAEWAEEGAFVTRWFVKENSRRWRFDHQG</sequence>
<dbReference type="InterPro" id="IPR017850">
    <property type="entry name" value="Alkaline_phosphatase_core_sf"/>
</dbReference>
<feature type="region of interest" description="Disordered" evidence="1">
    <location>
        <begin position="296"/>
        <end position="334"/>
    </location>
</feature>
<name>A0A8H5IGL5_9HYPO</name>
<feature type="domain" description="Sulfatase N-terminal" evidence="3">
    <location>
        <begin position="540"/>
        <end position="826"/>
    </location>
</feature>
<evidence type="ECO:0000313" key="4">
    <source>
        <dbReference type="EMBL" id="KAF5534091.1"/>
    </source>
</evidence>
<evidence type="ECO:0000313" key="5">
    <source>
        <dbReference type="Proteomes" id="UP000574317"/>
    </source>
</evidence>
<feature type="transmembrane region" description="Helical" evidence="2">
    <location>
        <begin position="107"/>
        <end position="128"/>
    </location>
</feature>
<keyword evidence="5" id="KW-1185">Reference proteome</keyword>
<feature type="transmembrane region" description="Helical" evidence="2">
    <location>
        <begin position="140"/>
        <end position="162"/>
    </location>
</feature>
<proteinExistence type="predicted"/>
<reference evidence="4 5" key="1">
    <citation type="submission" date="2020-05" db="EMBL/GenBank/DDBJ databases">
        <title>Identification and distribution of gene clusters putatively required for synthesis of sphingolipid metabolism inhibitors in phylogenetically diverse species of the filamentous fungus Fusarium.</title>
        <authorList>
            <person name="Kim H.-S."/>
            <person name="Busman M."/>
            <person name="Brown D.W."/>
            <person name="Divon H."/>
            <person name="Uhlig S."/>
            <person name="Proctor R.H."/>
        </authorList>
    </citation>
    <scope>NUCLEOTIDE SEQUENCE [LARGE SCALE GENOMIC DNA]</scope>
    <source>
        <strain evidence="4 5">NRRL 25196</strain>
    </source>
</reference>
<evidence type="ECO:0000256" key="2">
    <source>
        <dbReference type="SAM" id="Phobius"/>
    </source>
</evidence>
<evidence type="ECO:0000256" key="1">
    <source>
        <dbReference type="SAM" id="MobiDB-lite"/>
    </source>
</evidence>
<accession>A0A8H5IGL5</accession>
<dbReference type="EMBL" id="JAAOAO010000649">
    <property type="protein sequence ID" value="KAF5534091.1"/>
    <property type="molecule type" value="Genomic_DNA"/>
</dbReference>
<dbReference type="SUPFAM" id="SSF53649">
    <property type="entry name" value="Alkaline phosphatase-like"/>
    <property type="match status" value="1"/>
</dbReference>
<dbReference type="PANTHER" id="PTHR43751:SF3">
    <property type="entry name" value="SULFATASE N-TERMINAL DOMAIN-CONTAINING PROTEIN"/>
    <property type="match status" value="1"/>
</dbReference>
<feature type="transmembrane region" description="Helical" evidence="2">
    <location>
        <begin position="344"/>
        <end position="363"/>
    </location>
</feature>
<dbReference type="AlphaFoldDB" id="A0A8H5IGL5"/>
<dbReference type="Pfam" id="PF00884">
    <property type="entry name" value="Sulfatase"/>
    <property type="match status" value="1"/>
</dbReference>
<gene>
    <name evidence="4" type="ORF">FNAPI_12486</name>
</gene>
<dbReference type="Proteomes" id="UP000574317">
    <property type="component" value="Unassembled WGS sequence"/>
</dbReference>
<keyword evidence="2" id="KW-0472">Membrane</keyword>
<protein>
    <recommendedName>
        <fullName evidence="3">Sulfatase N-terminal domain-containing protein</fullName>
    </recommendedName>
</protein>
<dbReference type="PANTHER" id="PTHR43751">
    <property type="entry name" value="SULFATASE"/>
    <property type="match status" value="1"/>
</dbReference>
<keyword evidence="2" id="KW-0812">Transmembrane</keyword>
<keyword evidence="2" id="KW-1133">Transmembrane helix</keyword>
<comment type="caution">
    <text evidence="4">The sequence shown here is derived from an EMBL/GenBank/DDBJ whole genome shotgun (WGS) entry which is preliminary data.</text>
</comment>